<dbReference type="PROSITE" id="PS50234">
    <property type="entry name" value="VWFA"/>
    <property type="match status" value="2"/>
</dbReference>
<evidence type="ECO:0000256" key="2">
    <source>
        <dbReference type="ARBA" id="ARBA00022692"/>
    </source>
</evidence>
<evidence type="ECO:0000256" key="4">
    <source>
        <dbReference type="ARBA" id="ARBA00023136"/>
    </source>
</evidence>
<dbReference type="Gene3D" id="3.40.50.410">
    <property type="entry name" value="von Willebrand factor, type A domain"/>
    <property type="match status" value="2"/>
</dbReference>
<feature type="coiled-coil region" evidence="5">
    <location>
        <begin position="572"/>
        <end position="599"/>
    </location>
</feature>
<feature type="signal peptide" evidence="7">
    <location>
        <begin position="1"/>
        <end position="17"/>
    </location>
</feature>
<dbReference type="EMBL" id="JAEAOA010000085">
    <property type="protein sequence ID" value="KAK3605036.1"/>
    <property type="molecule type" value="Genomic_DNA"/>
</dbReference>
<feature type="compositionally biased region" description="Basic and acidic residues" evidence="6">
    <location>
        <begin position="758"/>
        <end position="778"/>
    </location>
</feature>
<name>A0AAE0T7F3_9BIVA</name>
<dbReference type="Gene3D" id="1.25.40.10">
    <property type="entry name" value="Tetratricopeptide repeat domain"/>
    <property type="match status" value="1"/>
</dbReference>
<proteinExistence type="predicted"/>
<keyword evidence="2" id="KW-0812">Transmembrane</keyword>
<evidence type="ECO:0000256" key="7">
    <source>
        <dbReference type="SAM" id="SignalP"/>
    </source>
</evidence>
<dbReference type="InterPro" id="IPR033881">
    <property type="entry name" value="vWA_BatA_type"/>
</dbReference>
<evidence type="ECO:0000313" key="9">
    <source>
        <dbReference type="EMBL" id="KAK3605036.1"/>
    </source>
</evidence>
<keyword evidence="5" id="KW-0175">Coiled coil</keyword>
<dbReference type="InterPro" id="IPR050768">
    <property type="entry name" value="UPF0353/GerABKA_families"/>
</dbReference>
<reference evidence="9" key="1">
    <citation type="journal article" date="2021" name="Genome Biol. Evol.">
        <title>A High-Quality Reference Genome for a Parasitic Bivalve with Doubly Uniparental Inheritance (Bivalvia: Unionida).</title>
        <authorList>
            <person name="Smith C.H."/>
        </authorList>
    </citation>
    <scope>NUCLEOTIDE SEQUENCE</scope>
    <source>
        <strain evidence="9">CHS0354</strain>
    </source>
</reference>
<dbReference type="Proteomes" id="UP001195483">
    <property type="component" value="Unassembled WGS sequence"/>
</dbReference>
<dbReference type="AlphaFoldDB" id="A0AAE0T7F3"/>
<dbReference type="InterPro" id="IPR036465">
    <property type="entry name" value="vWFA_dom_sf"/>
</dbReference>
<keyword evidence="7" id="KW-0732">Signal</keyword>
<organism evidence="9 10">
    <name type="scientific">Potamilus streckersoni</name>
    <dbReference type="NCBI Taxonomy" id="2493646"/>
    <lineage>
        <taxon>Eukaryota</taxon>
        <taxon>Metazoa</taxon>
        <taxon>Spiralia</taxon>
        <taxon>Lophotrochozoa</taxon>
        <taxon>Mollusca</taxon>
        <taxon>Bivalvia</taxon>
        <taxon>Autobranchia</taxon>
        <taxon>Heteroconchia</taxon>
        <taxon>Palaeoheterodonta</taxon>
        <taxon>Unionida</taxon>
        <taxon>Unionoidea</taxon>
        <taxon>Unionidae</taxon>
        <taxon>Ambleminae</taxon>
        <taxon>Lampsilini</taxon>
        <taxon>Potamilus</taxon>
    </lineage>
</organism>
<dbReference type="CDD" id="cd01467">
    <property type="entry name" value="vWA_BatA_type"/>
    <property type="match status" value="1"/>
</dbReference>
<evidence type="ECO:0000259" key="8">
    <source>
        <dbReference type="PROSITE" id="PS50234"/>
    </source>
</evidence>
<evidence type="ECO:0000256" key="3">
    <source>
        <dbReference type="ARBA" id="ARBA00022989"/>
    </source>
</evidence>
<feature type="chain" id="PRO_5041953932" description="VWFA domain-containing protein" evidence="7">
    <location>
        <begin position="18"/>
        <end position="791"/>
    </location>
</feature>
<gene>
    <name evidence="9" type="ORF">CHS0354_000702</name>
</gene>
<keyword evidence="4" id="KW-0472">Membrane</keyword>
<feature type="region of interest" description="Disordered" evidence="6">
    <location>
        <begin position="694"/>
        <end position="791"/>
    </location>
</feature>
<comment type="caution">
    <text evidence="9">The sequence shown here is derived from an EMBL/GenBank/DDBJ whole genome shotgun (WGS) entry which is preliminary data.</text>
</comment>
<feature type="compositionally biased region" description="Basic and acidic residues" evidence="6">
    <location>
        <begin position="701"/>
        <end position="750"/>
    </location>
</feature>
<evidence type="ECO:0000256" key="1">
    <source>
        <dbReference type="ARBA" id="ARBA00022475"/>
    </source>
</evidence>
<dbReference type="SUPFAM" id="SSF48452">
    <property type="entry name" value="TPR-like"/>
    <property type="match status" value="1"/>
</dbReference>
<dbReference type="InterPro" id="IPR011990">
    <property type="entry name" value="TPR-like_helical_dom_sf"/>
</dbReference>
<dbReference type="Pfam" id="PF00092">
    <property type="entry name" value="VWA"/>
    <property type="match status" value="2"/>
</dbReference>
<feature type="domain" description="VWFA" evidence="8">
    <location>
        <begin position="300"/>
        <end position="507"/>
    </location>
</feature>
<dbReference type="InterPro" id="IPR002035">
    <property type="entry name" value="VWF_A"/>
</dbReference>
<accession>A0AAE0T7F3</accession>
<dbReference type="SMART" id="SM00327">
    <property type="entry name" value="VWA"/>
    <property type="match status" value="2"/>
</dbReference>
<dbReference type="PANTHER" id="PTHR22550:SF5">
    <property type="entry name" value="LEUCINE ZIPPER PROTEIN 4"/>
    <property type="match status" value="1"/>
</dbReference>
<dbReference type="PANTHER" id="PTHR22550">
    <property type="entry name" value="SPORE GERMINATION PROTEIN"/>
    <property type="match status" value="1"/>
</dbReference>
<evidence type="ECO:0000256" key="6">
    <source>
        <dbReference type="SAM" id="MobiDB-lite"/>
    </source>
</evidence>
<keyword evidence="10" id="KW-1185">Reference proteome</keyword>
<dbReference type="SUPFAM" id="SSF53300">
    <property type="entry name" value="vWA-like"/>
    <property type="match status" value="2"/>
</dbReference>
<keyword evidence="1" id="KW-1003">Cell membrane</keyword>
<reference evidence="9" key="2">
    <citation type="journal article" date="2021" name="Genome Biol. Evol.">
        <title>Developing a high-quality reference genome for a parasitic bivalve with doubly uniparental inheritance (Bivalvia: Unionida).</title>
        <authorList>
            <person name="Smith C.H."/>
        </authorList>
    </citation>
    <scope>NUCLEOTIDE SEQUENCE</scope>
    <source>
        <strain evidence="9">CHS0354</strain>
        <tissue evidence="9">Mantle</tissue>
    </source>
</reference>
<protein>
    <recommendedName>
        <fullName evidence="8">VWFA domain-containing protein</fullName>
    </recommendedName>
</protein>
<evidence type="ECO:0000313" key="10">
    <source>
        <dbReference type="Proteomes" id="UP001195483"/>
    </source>
</evidence>
<feature type="domain" description="VWFA" evidence="8">
    <location>
        <begin position="32"/>
        <end position="227"/>
    </location>
</feature>
<reference evidence="9" key="3">
    <citation type="submission" date="2023-05" db="EMBL/GenBank/DDBJ databases">
        <authorList>
            <person name="Smith C.H."/>
        </authorList>
    </citation>
    <scope>NUCLEOTIDE SEQUENCE</scope>
    <source>
        <strain evidence="9">CHS0354</strain>
        <tissue evidence="9">Mantle</tissue>
    </source>
</reference>
<sequence length="791" mass="88861">MLRVIGLVLLIFALARPRYENSKSNSFSEGIDIVLCIDLSTSMLAEDFQPKNRIEAAKMVAASFIDNRVSDRIGLVVFQAKAFTQCPITTDYNLLKSLLGQLRAGQIEEDGTAIGTAIATATNRLRDSKAKSRVIILLTDGQNNAGEVEPITAAHLASALGIKIYTVGAGSRGYANYPFDDPIFGRRYMKVKVDVDDESLTKIASITGGKYFRATDLGSLEETYKEIDQLEKTKVETEVFKEIRAFGAERVVEKLTASLGREKIVMKSVLFVLAFVLLGISMINPQIGTRLKEVKRKGIELVIALDISNSMLATDVSPSRLQRAKYELSDMVDALGGDLVGLVVFAGTAFQQSPMTSDHSALKLFLEIASPDLIQTQGTNFSAALETAMNTLEQGEGGKAKDEKSSHVIVIVSDGENNEEGVAESIKKVKEKGIKVFTVGIGSEQGAPIPLMNREGEIVDYKREESGAIVTTKFNENTLVEIARKADGEFYRVSTGGSNFDQIIEKFKTLDQTEYETKQLVDYDDKFQFFLLSAILLLIVEFLIGEKKVQSKAFAQYFDVEKGNEHFQAGQLDKAKEYYDKVESENEDIQDKKEAVFNNGNVFFQKKEFDKAKENFSKLASQNELSSEDRADAYYNLANTAYEKSNLAKEHSEKQKALKESLDYLKESMKLNSTDNDAKQNYEFIKRQLQQLNMEQQKNNQNKDKDKKEKQEDKKKEQEQSKDDQSDKNKDGKKDGENKKNEQQNQEEKNSQPQNQKEFSKQQAERLLDAIKQDEKNMLKKYQQRQAKTKN</sequence>
<keyword evidence="3" id="KW-1133">Transmembrane helix</keyword>
<evidence type="ECO:0000256" key="5">
    <source>
        <dbReference type="SAM" id="Coils"/>
    </source>
</evidence>